<dbReference type="Proteomes" id="UP001430953">
    <property type="component" value="Unassembled WGS sequence"/>
</dbReference>
<dbReference type="AlphaFoldDB" id="A0AAW2F763"/>
<feature type="signal peptide" evidence="1">
    <location>
        <begin position="1"/>
        <end position="15"/>
    </location>
</feature>
<evidence type="ECO:0000313" key="2">
    <source>
        <dbReference type="EMBL" id="KAL0110399.1"/>
    </source>
</evidence>
<evidence type="ECO:0000313" key="3">
    <source>
        <dbReference type="Proteomes" id="UP001430953"/>
    </source>
</evidence>
<gene>
    <name evidence="2" type="ORF">PUN28_013793</name>
</gene>
<evidence type="ECO:0000256" key="1">
    <source>
        <dbReference type="SAM" id="SignalP"/>
    </source>
</evidence>
<name>A0AAW2F763_9HYME</name>
<proteinExistence type="predicted"/>
<organism evidence="2 3">
    <name type="scientific">Cardiocondyla obscurior</name>
    <dbReference type="NCBI Taxonomy" id="286306"/>
    <lineage>
        <taxon>Eukaryota</taxon>
        <taxon>Metazoa</taxon>
        <taxon>Ecdysozoa</taxon>
        <taxon>Arthropoda</taxon>
        <taxon>Hexapoda</taxon>
        <taxon>Insecta</taxon>
        <taxon>Pterygota</taxon>
        <taxon>Neoptera</taxon>
        <taxon>Endopterygota</taxon>
        <taxon>Hymenoptera</taxon>
        <taxon>Apocrita</taxon>
        <taxon>Aculeata</taxon>
        <taxon>Formicoidea</taxon>
        <taxon>Formicidae</taxon>
        <taxon>Myrmicinae</taxon>
        <taxon>Cardiocondyla</taxon>
    </lineage>
</organism>
<keyword evidence="3" id="KW-1185">Reference proteome</keyword>
<feature type="chain" id="PRO_5043654639" description="Secreted protein" evidence="1">
    <location>
        <begin position="16"/>
        <end position="91"/>
    </location>
</feature>
<dbReference type="EMBL" id="JADYXP020000014">
    <property type="protein sequence ID" value="KAL0110399.1"/>
    <property type="molecule type" value="Genomic_DNA"/>
</dbReference>
<reference evidence="2 3" key="1">
    <citation type="submission" date="2023-03" db="EMBL/GenBank/DDBJ databases">
        <title>High recombination rates correlate with genetic variation in Cardiocondyla obscurior ants.</title>
        <authorList>
            <person name="Errbii M."/>
        </authorList>
    </citation>
    <scope>NUCLEOTIDE SEQUENCE [LARGE SCALE GENOMIC DNA]</scope>
    <source>
        <strain evidence="2">Alpha-2009</strain>
        <tissue evidence="2">Whole body</tissue>
    </source>
</reference>
<keyword evidence="1" id="KW-0732">Signal</keyword>
<evidence type="ECO:0008006" key="4">
    <source>
        <dbReference type="Google" id="ProtNLM"/>
    </source>
</evidence>
<protein>
    <recommendedName>
        <fullName evidence="4">Secreted protein</fullName>
    </recommendedName>
</protein>
<sequence>MLIVVTVYFIHLVTESLVRVCSRAEKRTRFQSSSHKPFGRAISRDAPGLMSRGTCSPFTIWFLDAARGYETELPTRRRQPTVFPMEISIGS</sequence>
<comment type="caution">
    <text evidence="2">The sequence shown here is derived from an EMBL/GenBank/DDBJ whole genome shotgun (WGS) entry which is preliminary data.</text>
</comment>
<accession>A0AAW2F763</accession>